<gene>
    <name evidence="1" type="ORF">HELGO_WM16419</name>
</gene>
<sequence length="30" mass="3454">GDKYIFINVMVQCEGDRTPIDVNPLNFNIK</sequence>
<dbReference type="AlphaFoldDB" id="A0A6S6SVQ7"/>
<name>A0A6S6SVQ7_9BACT</name>
<reference evidence="1" key="1">
    <citation type="submission" date="2020-01" db="EMBL/GenBank/DDBJ databases">
        <authorList>
            <person name="Meier V. D."/>
            <person name="Meier V D."/>
        </authorList>
    </citation>
    <scope>NUCLEOTIDE SEQUENCE</scope>
    <source>
        <strain evidence="1">HLG_WM_MAG_10</strain>
    </source>
</reference>
<accession>A0A6S6SVQ7</accession>
<organism evidence="1">
    <name type="scientific">uncultured Aureispira sp</name>
    <dbReference type="NCBI Taxonomy" id="1331704"/>
    <lineage>
        <taxon>Bacteria</taxon>
        <taxon>Pseudomonadati</taxon>
        <taxon>Bacteroidota</taxon>
        <taxon>Saprospiria</taxon>
        <taxon>Saprospirales</taxon>
        <taxon>Saprospiraceae</taxon>
        <taxon>Aureispira</taxon>
        <taxon>environmental samples</taxon>
    </lineage>
</organism>
<proteinExistence type="predicted"/>
<protein>
    <submittedName>
        <fullName evidence="1">Uncharacterized protein</fullName>
    </submittedName>
</protein>
<evidence type="ECO:0000313" key="1">
    <source>
        <dbReference type="EMBL" id="CAA6814710.1"/>
    </source>
</evidence>
<feature type="non-terminal residue" evidence="1">
    <location>
        <position position="1"/>
    </location>
</feature>
<dbReference type="EMBL" id="CACVAQ010000218">
    <property type="protein sequence ID" value="CAA6814710.1"/>
    <property type="molecule type" value="Genomic_DNA"/>
</dbReference>